<protein>
    <submittedName>
        <fullName evidence="2">Uncharacterized damage-inducible protein DinB (Forms a four-helix bundle)</fullName>
    </submittedName>
</protein>
<reference evidence="2 3" key="1">
    <citation type="submission" date="2016-10" db="EMBL/GenBank/DDBJ databases">
        <authorList>
            <person name="Varghese N."/>
            <person name="Submissions S."/>
        </authorList>
    </citation>
    <scope>NUCLEOTIDE SEQUENCE [LARGE SCALE GENOMIC DNA]</scope>
    <source>
        <strain evidence="2 3">MAR_2009_60</strain>
    </source>
</reference>
<dbReference type="EMBL" id="LT629754">
    <property type="protein sequence ID" value="SDT39765.1"/>
    <property type="molecule type" value="Genomic_DNA"/>
</dbReference>
<dbReference type="InterPro" id="IPR024775">
    <property type="entry name" value="DinB-like"/>
</dbReference>
<dbReference type="RefSeq" id="WP_244275686.1">
    <property type="nucleotide sequence ID" value="NZ_LT629754.1"/>
</dbReference>
<dbReference type="GeneID" id="90591514"/>
<evidence type="ECO:0000313" key="3">
    <source>
        <dbReference type="Proteomes" id="UP000199574"/>
    </source>
</evidence>
<dbReference type="Pfam" id="PF12867">
    <property type="entry name" value="DinB_2"/>
    <property type="match status" value="1"/>
</dbReference>
<dbReference type="Proteomes" id="UP000199574">
    <property type="component" value="Chromosome I"/>
</dbReference>
<evidence type="ECO:0000259" key="1">
    <source>
        <dbReference type="Pfam" id="PF12867"/>
    </source>
</evidence>
<gene>
    <name evidence="2" type="ORF">SAMN05192545_3649</name>
</gene>
<evidence type="ECO:0000313" key="2">
    <source>
        <dbReference type="EMBL" id="SDT39765.1"/>
    </source>
</evidence>
<name>A0ABY0UYV4_9FLAO</name>
<proteinExistence type="predicted"/>
<keyword evidence="3" id="KW-1185">Reference proteome</keyword>
<dbReference type="InterPro" id="IPR034660">
    <property type="entry name" value="DinB/YfiT-like"/>
</dbReference>
<sequence length="154" mass="17751">MMTENIFQVMLQNRRNLHAILTKTSKDKLLKIPKGFNNNVYWNIAHTVITQQILIYKFSGLQMHVPDNLVDKFMKGTVPDGTASDEEMMMIADFLISTAEWLIEDYNTELFKTFKEYTTSARVTLKNVDDAIAFNLFHEGLHIGQISLLLKHLA</sequence>
<dbReference type="Gene3D" id="1.20.120.450">
    <property type="entry name" value="dinb family like domain"/>
    <property type="match status" value="1"/>
</dbReference>
<accession>A0ABY0UYV4</accession>
<dbReference type="SUPFAM" id="SSF109854">
    <property type="entry name" value="DinB/YfiT-like putative metalloenzymes"/>
    <property type="match status" value="1"/>
</dbReference>
<organism evidence="2 3">
    <name type="scientific">Maribacter dokdonensis</name>
    <dbReference type="NCBI Taxonomy" id="320912"/>
    <lineage>
        <taxon>Bacteria</taxon>
        <taxon>Pseudomonadati</taxon>
        <taxon>Bacteroidota</taxon>
        <taxon>Flavobacteriia</taxon>
        <taxon>Flavobacteriales</taxon>
        <taxon>Flavobacteriaceae</taxon>
        <taxon>Maribacter</taxon>
    </lineage>
</organism>
<feature type="domain" description="DinB-like" evidence="1">
    <location>
        <begin position="12"/>
        <end position="146"/>
    </location>
</feature>